<sequence>MSRRRKHADSPARRSTPRRAAAEDCCSAGEPGSRWSRTARDSRLCRAGGAGGFGRRAESPDLGGGCFLAEPEKYKTPTRVVKMDLLSCAFSSPNDPDGQTDIFWDQNSPLTKQLGKGRRKQISSTYTDEISHIVNRIAPQDEKPVTNSMLGVWIGDTAIPCTPSVAKEKSRVKISCTKILEKRKLSIHCLRLINSNLQ</sequence>
<reference evidence="2" key="2">
    <citation type="submission" date="2025-08" db="UniProtKB">
        <authorList>
            <consortium name="Ensembl"/>
        </authorList>
    </citation>
    <scope>IDENTIFICATION</scope>
</reference>
<feature type="region of interest" description="Disordered" evidence="1">
    <location>
        <begin position="1"/>
        <end position="40"/>
    </location>
</feature>
<dbReference type="GO" id="GO:0043539">
    <property type="term" value="F:protein serine/threonine kinase activator activity"/>
    <property type="evidence" value="ECO:0007669"/>
    <property type="project" value="TreeGrafter"/>
</dbReference>
<dbReference type="AlphaFoldDB" id="A0A8C8ULD0"/>
<proteinExistence type="predicted"/>
<dbReference type="GeneTree" id="ENSGT00390000009597"/>
<dbReference type="Pfam" id="PF15350">
    <property type="entry name" value="ETAA1"/>
    <property type="match status" value="1"/>
</dbReference>
<evidence type="ECO:0000256" key="1">
    <source>
        <dbReference type="SAM" id="MobiDB-lite"/>
    </source>
</evidence>
<dbReference type="InterPro" id="IPR029406">
    <property type="entry name" value="ETAA1"/>
</dbReference>
<keyword evidence="3" id="KW-1185">Reference proteome</keyword>
<dbReference type="PANTHER" id="PTHR16434">
    <property type="entry name" value="EWING'S TUMOR-ASSOCIATED ANTIGEN 1 ETAA1"/>
    <property type="match status" value="1"/>
</dbReference>
<dbReference type="GO" id="GO:0043596">
    <property type="term" value="C:nuclear replication fork"/>
    <property type="evidence" value="ECO:0007669"/>
    <property type="project" value="TreeGrafter"/>
</dbReference>
<protein>
    <submittedName>
        <fullName evidence="2">Ewing tumor-associated antigen 1</fullName>
    </submittedName>
</protein>
<reference evidence="2 3" key="1">
    <citation type="submission" date="2018-10" db="EMBL/GenBank/DDBJ databases">
        <title>Improved assembly of the deer mouse Peromyscus maniculatus genome.</title>
        <authorList>
            <person name="Lassance J.-M."/>
            <person name="Hoekstra H.E."/>
        </authorList>
    </citation>
    <scope>NUCLEOTIDE SEQUENCE [LARGE SCALE GENOMIC DNA]</scope>
</reference>
<name>A0A8C8ULD0_PERMB</name>
<evidence type="ECO:0000313" key="2">
    <source>
        <dbReference type="Ensembl" id="ENSPEMP00000032129.1"/>
    </source>
</evidence>
<reference evidence="2" key="3">
    <citation type="submission" date="2025-09" db="UniProtKB">
        <authorList>
            <consortium name="Ensembl"/>
        </authorList>
    </citation>
    <scope>IDENTIFICATION</scope>
</reference>
<organism evidence="2 3">
    <name type="scientific">Peromyscus maniculatus bairdii</name>
    <name type="common">Prairie deer mouse</name>
    <dbReference type="NCBI Taxonomy" id="230844"/>
    <lineage>
        <taxon>Eukaryota</taxon>
        <taxon>Metazoa</taxon>
        <taxon>Chordata</taxon>
        <taxon>Craniata</taxon>
        <taxon>Vertebrata</taxon>
        <taxon>Euteleostomi</taxon>
        <taxon>Mammalia</taxon>
        <taxon>Eutheria</taxon>
        <taxon>Euarchontoglires</taxon>
        <taxon>Glires</taxon>
        <taxon>Rodentia</taxon>
        <taxon>Myomorpha</taxon>
        <taxon>Muroidea</taxon>
        <taxon>Cricetidae</taxon>
        <taxon>Neotominae</taxon>
        <taxon>Peromyscus</taxon>
    </lineage>
</organism>
<accession>A0A8C8ULD0</accession>
<evidence type="ECO:0000313" key="3">
    <source>
        <dbReference type="Proteomes" id="UP000694547"/>
    </source>
</evidence>
<dbReference type="GO" id="GO:0031297">
    <property type="term" value="P:replication fork processing"/>
    <property type="evidence" value="ECO:0007669"/>
    <property type="project" value="TreeGrafter"/>
</dbReference>
<dbReference type="Ensembl" id="ENSPEMT00000042462.1">
    <property type="protein sequence ID" value="ENSPEMP00000032129.1"/>
    <property type="gene ID" value="ENSPEMG00000011918.2"/>
</dbReference>
<dbReference type="PANTHER" id="PTHR16434:SF2">
    <property type="entry name" value="EWING'S TUMOR-ASSOCIATED ANTIGEN 1"/>
    <property type="match status" value="1"/>
</dbReference>
<dbReference type="GO" id="GO:0006974">
    <property type="term" value="P:DNA damage response"/>
    <property type="evidence" value="ECO:0007669"/>
    <property type="project" value="TreeGrafter"/>
</dbReference>
<dbReference type="Proteomes" id="UP000694547">
    <property type="component" value="Chromosome 10"/>
</dbReference>
<dbReference type="GO" id="GO:2000001">
    <property type="term" value="P:regulation of DNA damage checkpoint"/>
    <property type="evidence" value="ECO:0007669"/>
    <property type="project" value="TreeGrafter"/>
</dbReference>